<feature type="compositionally biased region" description="Pro residues" evidence="2">
    <location>
        <begin position="537"/>
        <end position="546"/>
    </location>
</feature>
<dbReference type="EMBL" id="LCTV02000004">
    <property type="protein sequence ID" value="PRQ75657.1"/>
    <property type="molecule type" value="Genomic_DNA"/>
</dbReference>
<feature type="region of interest" description="Disordered" evidence="2">
    <location>
        <begin position="529"/>
        <end position="578"/>
    </location>
</feature>
<proteinExistence type="predicted"/>
<feature type="region of interest" description="Disordered" evidence="2">
    <location>
        <begin position="1095"/>
        <end position="1116"/>
    </location>
</feature>
<dbReference type="GO" id="GO:0032007">
    <property type="term" value="P:negative regulation of TOR signaling"/>
    <property type="evidence" value="ECO:0007669"/>
    <property type="project" value="TreeGrafter"/>
</dbReference>
<name>A0A0K3CH82_RHOTO</name>
<evidence type="ECO:0000313" key="3">
    <source>
        <dbReference type="EMBL" id="CTR06551.1"/>
    </source>
</evidence>
<feature type="region of interest" description="Disordered" evidence="2">
    <location>
        <begin position="595"/>
        <end position="650"/>
    </location>
</feature>
<dbReference type="Gene3D" id="1.20.5.1160">
    <property type="entry name" value="Vasodilator-stimulated phosphoprotein"/>
    <property type="match status" value="1"/>
</dbReference>
<feature type="compositionally biased region" description="Low complexity" evidence="2">
    <location>
        <begin position="595"/>
        <end position="607"/>
    </location>
</feature>
<feature type="compositionally biased region" description="Basic and acidic residues" evidence="2">
    <location>
        <begin position="970"/>
        <end position="980"/>
    </location>
</feature>
<organism evidence="3 5">
    <name type="scientific">Rhodotorula toruloides</name>
    <name type="common">Yeast</name>
    <name type="synonym">Rhodosporidium toruloides</name>
    <dbReference type="NCBI Taxonomy" id="5286"/>
    <lineage>
        <taxon>Eukaryota</taxon>
        <taxon>Fungi</taxon>
        <taxon>Dikarya</taxon>
        <taxon>Basidiomycota</taxon>
        <taxon>Pucciniomycotina</taxon>
        <taxon>Microbotryomycetes</taxon>
        <taxon>Sporidiobolales</taxon>
        <taxon>Sporidiobolaceae</taxon>
        <taxon>Rhodotorula</taxon>
    </lineage>
</organism>
<keyword evidence="1" id="KW-0175">Coiled coil</keyword>
<dbReference type="EMBL" id="CWKI01000004">
    <property type="protein sequence ID" value="CTR06551.1"/>
    <property type="molecule type" value="Genomic_DNA"/>
</dbReference>
<dbReference type="AlphaFoldDB" id="A0A0K3CH82"/>
<dbReference type="OrthoDB" id="28737at2759"/>
<dbReference type="PANTHER" id="PTHR15154:SF2">
    <property type="entry name" value="HAMARTIN"/>
    <property type="match status" value="1"/>
</dbReference>
<accession>A0A0K3CH82</accession>
<dbReference type="OMA" id="ANWTAHI"/>
<evidence type="ECO:0000256" key="2">
    <source>
        <dbReference type="SAM" id="MobiDB-lite"/>
    </source>
</evidence>
<evidence type="ECO:0000313" key="6">
    <source>
        <dbReference type="Proteomes" id="UP000239560"/>
    </source>
</evidence>
<reference evidence="4 6" key="2">
    <citation type="journal article" date="2018" name="Elife">
        <title>Functional genomics of lipid metabolism in the oleaginous yeast Rhodosporidium toruloides.</title>
        <authorList>
            <person name="Coradetti S.T."/>
            <person name="Pinel D."/>
            <person name="Geiselman G."/>
            <person name="Ito M."/>
            <person name="Mondo S."/>
            <person name="Reilly M.C."/>
            <person name="Cheng Y.F."/>
            <person name="Bauer S."/>
            <person name="Grigoriev I."/>
            <person name="Gladden J.M."/>
            <person name="Simmons B.A."/>
            <person name="Brem R."/>
            <person name="Arkin A.P."/>
            <person name="Skerker J.M."/>
        </authorList>
    </citation>
    <scope>NUCLEOTIDE SEQUENCE [LARGE SCALE GENOMIC DNA]</scope>
    <source>
        <strain evidence="4 6">NBRC 0880</strain>
    </source>
</reference>
<keyword evidence="5" id="KW-1185">Reference proteome</keyword>
<feature type="compositionally biased region" description="Basic and acidic residues" evidence="2">
    <location>
        <begin position="164"/>
        <end position="174"/>
    </location>
</feature>
<evidence type="ECO:0000256" key="1">
    <source>
        <dbReference type="SAM" id="Coils"/>
    </source>
</evidence>
<feature type="region of interest" description="Disordered" evidence="2">
    <location>
        <begin position="960"/>
        <end position="980"/>
    </location>
</feature>
<evidence type="ECO:0000313" key="4">
    <source>
        <dbReference type="EMBL" id="PRQ75657.1"/>
    </source>
</evidence>
<evidence type="ECO:0000313" key="5">
    <source>
        <dbReference type="Proteomes" id="UP000199069"/>
    </source>
</evidence>
<sequence>MSTKDTLRQLTRLFSTSPSSATPVQQSFPGYALPSEVDELLNEHLRAFASAFPLTNAGGSGSGQSEGERERTRWREGLLEIWATAEPLPGAERELHNIGRVSAFLLLLHKLSADVGNDDDSALISRKDIGSVWWNAILRRTMLGTPKEAEAAALGAKSSQTRGRKTERDRKGKEPAPPSSADALPLYVSRQALAAATRMIVWGMEPSREQADKEEDWVSPFGLAILNEYEDRSLAKLKGLDEGYGIRNLEECLIEWAERAPKAFFTRISPYLEPNGPAVLPSVSLILSYLTRNSTKAYHALSTPLIANLIIVALTTTCPATVNLASKCLAICVVTLPVIIGEHLFGIMAVYGRIVSWEMAPDVGDEGEKLPTASEDAQNFLDDYGEAPPDPVTLFTVLYGIYPRNFAAFIRDAPGYLREKGWKGATGDGKIDLVSGIVREKSGPILRMHTLNPALFQGEAALELTDTERWSRLEAADVMAACDRNVVLLTPGMAQDWRGVPIHTDQAVYEAEVTSLRRAPAFQTLVEGTPLESTAPTPKPASPGPSAPVSRAASRVRSPTPTSQGSTPTSTRVSTPHMPATTHFANFQALQSAGALASPASMSPARRSGSRLRDPSHGDAHPWPPVFDPAMSSVGPSSMSRRSSGVGSAGTGIGLLSPELIPFGGTTGGTSIGRSASPLPPMLSTAQLSAHLLRLETELVLLHGEVNFQNYLKQLHLQHMGTLHREKVLESGAEAERQGLFRTVRTLRAQLRATQNTLDQLRSEQSATKANWTAHINDLRDKLAGLREAKMKWEHDEKVLRAEVEDWKDRCEKKSRELETEGAAFLDLKNQNSLDAGKLARITEYEHRIQALTKTLAICDADLVKFVDQRKEMNLLVGEYKKSEYLREAVEAECKTLKESLRSMENELADLRRRASSPSLPDSTLLAGPVASKDELALMRREMERLRARNAELEERLADVLDEEEEGEGEPVRRPRERRSLIGQREGQLIHATLPRRWGNQSADVQAHKEARESLGLPTRPLKSARLLKCALRSCFSFLSSSLHNTALMDTCRTPNEPEVINHDTCLPWPTLPELDFPLLLHVYLAMTPDQRAQLKRHEGVPDADDEDDEVNEPEVKLDEDNPRRYIYDELAARREDEKGVADLLAIAQARVKRYEELITSNSSRIGIYKIAFSILLHRHRLLQMILLNNKLECNNKVEYLEQVRAMRQELEDAMRPNGYEV</sequence>
<reference evidence="3 5" key="1">
    <citation type="submission" date="2015-07" db="EMBL/GenBank/DDBJ databases">
        <authorList>
            <person name="Cajimat M.N.B."/>
            <person name="Milazzo M.L."/>
            <person name="Fulhorst C.F."/>
        </authorList>
    </citation>
    <scope>NUCLEOTIDE SEQUENCE [LARGE SCALE GENOMIC DNA]</scope>
    <source>
        <strain evidence="3">Single colony</strain>
    </source>
</reference>
<gene>
    <name evidence="3" type="primary">FGENESH: predicted gene_4.188</name>
    <name evidence="4" type="ORF">AAT19DRAFT_13714</name>
    <name evidence="3" type="ORF">BN2166_0024120</name>
</gene>
<dbReference type="GO" id="GO:0033596">
    <property type="term" value="C:TSC1-TSC2 complex"/>
    <property type="evidence" value="ECO:0007669"/>
    <property type="project" value="TreeGrafter"/>
</dbReference>
<feature type="compositionally biased region" description="Acidic residues" evidence="2">
    <location>
        <begin position="1102"/>
        <end position="1113"/>
    </location>
</feature>
<feature type="compositionally biased region" description="Low complexity" evidence="2">
    <location>
        <begin position="629"/>
        <end position="646"/>
    </location>
</feature>
<dbReference type="InterPro" id="IPR007483">
    <property type="entry name" value="Hamartin"/>
</dbReference>
<dbReference type="GO" id="GO:0051726">
    <property type="term" value="P:regulation of cell cycle"/>
    <property type="evidence" value="ECO:0007669"/>
    <property type="project" value="TreeGrafter"/>
</dbReference>
<dbReference type="Proteomes" id="UP000239560">
    <property type="component" value="Unassembled WGS sequence"/>
</dbReference>
<feature type="coiled-coil region" evidence="1">
    <location>
        <begin position="744"/>
        <end position="817"/>
    </location>
</feature>
<feature type="compositionally biased region" description="Acidic residues" evidence="2">
    <location>
        <begin position="960"/>
        <end position="969"/>
    </location>
</feature>
<feature type="region of interest" description="Disordered" evidence="2">
    <location>
        <begin position="149"/>
        <end position="182"/>
    </location>
</feature>
<dbReference type="PANTHER" id="PTHR15154">
    <property type="entry name" value="HAMARTIN"/>
    <property type="match status" value="1"/>
</dbReference>
<feature type="compositionally biased region" description="Basic and acidic residues" evidence="2">
    <location>
        <begin position="611"/>
        <end position="620"/>
    </location>
</feature>
<feature type="compositionally biased region" description="Low complexity" evidence="2">
    <location>
        <begin position="558"/>
        <end position="571"/>
    </location>
</feature>
<dbReference type="STRING" id="5286.A0A0K3CH82"/>
<dbReference type="Proteomes" id="UP000199069">
    <property type="component" value="Unassembled WGS sequence"/>
</dbReference>
<protein>
    <submittedName>
        <fullName evidence="4">Hamartin protein-domain containing protein</fullName>
    </submittedName>
</protein>